<evidence type="ECO:0000259" key="10">
    <source>
        <dbReference type="PROSITE" id="PS50835"/>
    </source>
</evidence>
<evidence type="ECO:0000256" key="8">
    <source>
        <dbReference type="SAM" id="Phobius"/>
    </source>
</evidence>
<dbReference type="AlphaFoldDB" id="A0AA88SU43"/>
<evidence type="ECO:0000256" key="5">
    <source>
        <dbReference type="ARBA" id="ARBA00023136"/>
    </source>
</evidence>
<protein>
    <recommendedName>
        <fullName evidence="10">Ig-like domain-containing protein</fullName>
    </recommendedName>
</protein>
<keyword evidence="7" id="KW-0325">Glycoprotein</keyword>
<gene>
    <name evidence="11" type="ORF">Q5P01_008507</name>
</gene>
<evidence type="ECO:0000256" key="6">
    <source>
        <dbReference type="ARBA" id="ARBA00023157"/>
    </source>
</evidence>
<dbReference type="PANTHER" id="PTHR19433">
    <property type="entry name" value="T-CELL RECEPTOR ALPHA CHAIN V REGION-RELATED"/>
    <property type="match status" value="1"/>
</dbReference>
<keyword evidence="8" id="KW-1133">Transmembrane helix</keyword>
<dbReference type="SMART" id="SM00408">
    <property type="entry name" value="IGc2"/>
    <property type="match status" value="1"/>
</dbReference>
<dbReference type="InterPro" id="IPR007110">
    <property type="entry name" value="Ig-like_dom"/>
</dbReference>
<dbReference type="SMART" id="SM00409">
    <property type="entry name" value="IG"/>
    <property type="match status" value="2"/>
</dbReference>
<dbReference type="SUPFAM" id="SSF48726">
    <property type="entry name" value="Immunoglobulin"/>
    <property type="match status" value="2"/>
</dbReference>
<dbReference type="InterPro" id="IPR013783">
    <property type="entry name" value="Ig-like_fold"/>
</dbReference>
<dbReference type="Pfam" id="PF07686">
    <property type="entry name" value="V-set"/>
    <property type="match status" value="1"/>
</dbReference>
<evidence type="ECO:0000256" key="2">
    <source>
        <dbReference type="ARBA" id="ARBA00022475"/>
    </source>
</evidence>
<dbReference type="GO" id="GO:0002376">
    <property type="term" value="P:immune system process"/>
    <property type="evidence" value="ECO:0007669"/>
    <property type="project" value="UniProtKB-KW"/>
</dbReference>
<dbReference type="InterPro" id="IPR036179">
    <property type="entry name" value="Ig-like_dom_sf"/>
</dbReference>
<organism evidence="11 12">
    <name type="scientific">Channa striata</name>
    <name type="common">Snakehead murrel</name>
    <name type="synonym">Ophicephalus striatus</name>
    <dbReference type="NCBI Taxonomy" id="64152"/>
    <lineage>
        <taxon>Eukaryota</taxon>
        <taxon>Metazoa</taxon>
        <taxon>Chordata</taxon>
        <taxon>Craniata</taxon>
        <taxon>Vertebrata</taxon>
        <taxon>Euteleostomi</taxon>
        <taxon>Actinopterygii</taxon>
        <taxon>Neopterygii</taxon>
        <taxon>Teleostei</taxon>
        <taxon>Neoteleostei</taxon>
        <taxon>Acanthomorphata</taxon>
        <taxon>Anabantaria</taxon>
        <taxon>Anabantiformes</taxon>
        <taxon>Channoidei</taxon>
        <taxon>Channidae</taxon>
        <taxon>Channa</taxon>
    </lineage>
</organism>
<sequence length="338" mass="36837">MIGLITALILLRTVSYIETAEDSYPISLTVVEIGHSVTLHCPLSESEAKVFYLNKQPVGQMVQTVAALTLGKVTVGEQFKNSHFTVTQEKTRIFLTIRNVTKDDEATYFCQHGGTFSQTFFNGTFLAVNDHKQHKSVYVKQSSKTESVQPGYSVTLQCSLMSKSKDNGVQCPDENCVYWFRAGSEGFNSGIIYTHSINSDKQGERSCVYSLSKTIQNSSDAGTYYCAVVTCGEILVGQGTKVEINLGPELGPAVLVLGVLLGCCGVVIAALIFYIHQKKGCEHCKGSVNASGHCGHNKSTLHDLDGGDNAVNYAALNFSARRMKKGPQQCVVIYQPKF</sequence>
<dbReference type="EMBL" id="JAUPFM010000006">
    <property type="protein sequence ID" value="KAK2848673.1"/>
    <property type="molecule type" value="Genomic_DNA"/>
</dbReference>
<accession>A0AA88SU43</accession>
<reference evidence="11" key="1">
    <citation type="submission" date="2023-07" db="EMBL/GenBank/DDBJ databases">
        <title>Chromosome-level Genome Assembly of Striped Snakehead (Channa striata).</title>
        <authorList>
            <person name="Liu H."/>
        </authorList>
    </citation>
    <scope>NUCLEOTIDE SEQUENCE</scope>
    <source>
        <strain evidence="11">Gz</strain>
        <tissue evidence="11">Muscle</tissue>
    </source>
</reference>
<comment type="subcellular location">
    <subcellularLocation>
        <location evidence="1">Cell membrane</location>
    </subcellularLocation>
</comment>
<evidence type="ECO:0000256" key="1">
    <source>
        <dbReference type="ARBA" id="ARBA00004236"/>
    </source>
</evidence>
<evidence type="ECO:0000313" key="12">
    <source>
        <dbReference type="Proteomes" id="UP001187415"/>
    </source>
</evidence>
<dbReference type="InterPro" id="IPR003598">
    <property type="entry name" value="Ig_sub2"/>
</dbReference>
<dbReference type="GO" id="GO:0005886">
    <property type="term" value="C:plasma membrane"/>
    <property type="evidence" value="ECO:0007669"/>
    <property type="project" value="UniProtKB-SubCell"/>
</dbReference>
<evidence type="ECO:0000256" key="4">
    <source>
        <dbReference type="ARBA" id="ARBA00022859"/>
    </source>
</evidence>
<evidence type="ECO:0000256" key="3">
    <source>
        <dbReference type="ARBA" id="ARBA00022729"/>
    </source>
</evidence>
<feature type="chain" id="PRO_5041734831" description="Ig-like domain-containing protein" evidence="9">
    <location>
        <begin position="20"/>
        <end position="338"/>
    </location>
</feature>
<comment type="caution">
    <text evidence="11">The sequence shown here is derived from an EMBL/GenBank/DDBJ whole genome shotgun (WGS) entry which is preliminary data.</text>
</comment>
<keyword evidence="3 9" id="KW-0732">Signal</keyword>
<dbReference type="InterPro" id="IPR003599">
    <property type="entry name" value="Ig_sub"/>
</dbReference>
<dbReference type="PANTHER" id="PTHR19433:SF133">
    <property type="entry name" value="IMMUNE-TYPE RECEPTOR 5 PRECURSOR-RELATED"/>
    <property type="match status" value="1"/>
</dbReference>
<keyword evidence="2" id="KW-1003">Cell membrane</keyword>
<evidence type="ECO:0000256" key="7">
    <source>
        <dbReference type="ARBA" id="ARBA00023180"/>
    </source>
</evidence>
<evidence type="ECO:0000256" key="9">
    <source>
        <dbReference type="SAM" id="SignalP"/>
    </source>
</evidence>
<name>A0AA88SU43_CHASR</name>
<keyword evidence="12" id="KW-1185">Reference proteome</keyword>
<keyword evidence="4" id="KW-0391">Immunity</keyword>
<evidence type="ECO:0000313" key="11">
    <source>
        <dbReference type="EMBL" id="KAK2848673.1"/>
    </source>
</evidence>
<keyword evidence="8" id="KW-0812">Transmembrane</keyword>
<feature type="signal peptide" evidence="9">
    <location>
        <begin position="1"/>
        <end position="19"/>
    </location>
</feature>
<keyword evidence="6" id="KW-1015">Disulfide bond</keyword>
<dbReference type="SMART" id="SM00406">
    <property type="entry name" value="IGv"/>
    <property type="match status" value="2"/>
</dbReference>
<dbReference type="InterPro" id="IPR013106">
    <property type="entry name" value="Ig_V-set"/>
</dbReference>
<dbReference type="PROSITE" id="PS50835">
    <property type="entry name" value="IG_LIKE"/>
    <property type="match status" value="1"/>
</dbReference>
<dbReference type="Proteomes" id="UP001187415">
    <property type="component" value="Unassembled WGS sequence"/>
</dbReference>
<proteinExistence type="predicted"/>
<keyword evidence="5 8" id="KW-0472">Membrane</keyword>
<feature type="transmembrane region" description="Helical" evidence="8">
    <location>
        <begin position="250"/>
        <end position="275"/>
    </location>
</feature>
<feature type="domain" description="Ig-like" evidence="10">
    <location>
        <begin position="135"/>
        <end position="228"/>
    </location>
</feature>
<dbReference type="GO" id="GO:0009617">
    <property type="term" value="P:response to bacterium"/>
    <property type="evidence" value="ECO:0007669"/>
    <property type="project" value="TreeGrafter"/>
</dbReference>
<dbReference type="Gene3D" id="2.60.40.10">
    <property type="entry name" value="Immunoglobulins"/>
    <property type="match status" value="2"/>
</dbReference>
<dbReference type="InterPro" id="IPR052051">
    <property type="entry name" value="TCR_complex_component"/>
</dbReference>
<dbReference type="CDD" id="cd00099">
    <property type="entry name" value="IgV"/>
    <property type="match status" value="2"/>
</dbReference>